<evidence type="ECO:0000259" key="13">
    <source>
        <dbReference type="PROSITE" id="PS51805"/>
    </source>
</evidence>
<feature type="compositionally biased region" description="Basic residues" evidence="10">
    <location>
        <begin position="135"/>
        <end position="144"/>
    </location>
</feature>
<name>A0A1S3VLX3_VIGRR</name>
<dbReference type="Gene3D" id="3.30.40.10">
    <property type="entry name" value="Zinc/RING finger domain, C3HC4 (zinc finger)"/>
    <property type="match status" value="2"/>
</dbReference>
<dbReference type="RefSeq" id="XP_014519084.2">
    <property type="nucleotide sequence ID" value="XM_014663598.2"/>
</dbReference>
<feature type="region of interest" description="Disordered" evidence="10">
    <location>
        <begin position="228"/>
        <end position="273"/>
    </location>
</feature>
<dbReference type="InterPro" id="IPR031099">
    <property type="entry name" value="BRCA1-associated"/>
</dbReference>
<evidence type="ECO:0000256" key="4">
    <source>
        <dbReference type="ARBA" id="ARBA00022763"/>
    </source>
</evidence>
<keyword evidence="6" id="KW-0862">Zinc</keyword>
<dbReference type="GO" id="GO:0008270">
    <property type="term" value="F:zinc ion binding"/>
    <property type="evidence" value="ECO:0007669"/>
    <property type="project" value="UniProtKB-KW"/>
</dbReference>
<comment type="subcellular location">
    <subcellularLocation>
        <location evidence="1">Nucleus</location>
    </subcellularLocation>
</comment>
<dbReference type="SMART" id="SM00184">
    <property type="entry name" value="RING"/>
    <property type="match status" value="2"/>
</dbReference>
<dbReference type="PROSITE" id="PS50089">
    <property type="entry name" value="ZF_RING_2"/>
    <property type="match status" value="1"/>
</dbReference>
<dbReference type="Pfam" id="PF00533">
    <property type="entry name" value="BRCT"/>
    <property type="match status" value="1"/>
</dbReference>
<accession>A0A1S3VLX3</accession>
<evidence type="ECO:0000313" key="15">
    <source>
        <dbReference type="RefSeq" id="XP_014519084.2"/>
    </source>
</evidence>
<proteinExistence type="predicted"/>
<dbReference type="InterPro" id="IPR034732">
    <property type="entry name" value="EPHD"/>
</dbReference>
<dbReference type="FunFam" id="3.40.50.10190:FF:000006">
    <property type="entry name" value="Breast cancer type 1 susceptibility protein homolog"/>
    <property type="match status" value="1"/>
</dbReference>
<dbReference type="PROSITE" id="PS00518">
    <property type="entry name" value="ZF_RING_1"/>
    <property type="match status" value="1"/>
</dbReference>
<dbReference type="KEGG" id="vra:106776217"/>
<keyword evidence="7" id="KW-0234">DNA repair</keyword>
<evidence type="ECO:0000256" key="9">
    <source>
        <dbReference type="PROSITE-ProRule" id="PRU00175"/>
    </source>
</evidence>
<dbReference type="InterPro" id="IPR017907">
    <property type="entry name" value="Znf_RING_CS"/>
</dbReference>
<dbReference type="Pfam" id="PF13923">
    <property type="entry name" value="zf-C3HC4_2"/>
    <property type="match status" value="1"/>
</dbReference>
<evidence type="ECO:0000256" key="5">
    <source>
        <dbReference type="ARBA" id="ARBA00022771"/>
    </source>
</evidence>
<keyword evidence="14" id="KW-1185">Reference proteome</keyword>
<dbReference type="GeneID" id="106776217"/>
<keyword evidence="8" id="KW-0539">Nucleus</keyword>
<dbReference type="SUPFAM" id="SSF52113">
    <property type="entry name" value="BRCT domain"/>
    <property type="match status" value="2"/>
</dbReference>
<gene>
    <name evidence="15" type="primary">LOC106776217</name>
</gene>
<evidence type="ECO:0000256" key="1">
    <source>
        <dbReference type="ARBA" id="ARBA00004123"/>
    </source>
</evidence>
<dbReference type="SMART" id="SM00249">
    <property type="entry name" value="PHD"/>
    <property type="match status" value="1"/>
</dbReference>
<evidence type="ECO:0000256" key="2">
    <source>
        <dbReference type="ARBA" id="ARBA00022723"/>
    </source>
</evidence>
<keyword evidence="2" id="KW-0479">Metal-binding</keyword>
<dbReference type="GO" id="GO:0000724">
    <property type="term" value="P:double-strand break repair via homologous recombination"/>
    <property type="evidence" value="ECO:0007669"/>
    <property type="project" value="UniProtKB-ARBA"/>
</dbReference>
<dbReference type="FunFam" id="3.30.40.10:FF:000310">
    <property type="entry name" value="Breast cancer associated RING 1"/>
    <property type="match status" value="1"/>
</dbReference>
<dbReference type="InterPro" id="IPR001841">
    <property type="entry name" value="Znf_RING"/>
</dbReference>
<evidence type="ECO:0000256" key="6">
    <source>
        <dbReference type="ARBA" id="ARBA00022833"/>
    </source>
</evidence>
<dbReference type="GO" id="GO:0045944">
    <property type="term" value="P:positive regulation of transcription by RNA polymerase II"/>
    <property type="evidence" value="ECO:0007669"/>
    <property type="project" value="TreeGrafter"/>
</dbReference>
<dbReference type="InterPro" id="IPR001357">
    <property type="entry name" value="BRCT_dom"/>
</dbReference>
<dbReference type="GO" id="GO:0005634">
    <property type="term" value="C:nucleus"/>
    <property type="evidence" value="ECO:0007669"/>
    <property type="project" value="UniProtKB-SubCell"/>
</dbReference>
<dbReference type="Pfam" id="PF13771">
    <property type="entry name" value="zf-HC5HC2H"/>
    <property type="match status" value="1"/>
</dbReference>
<dbReference type="OrthoDB" id="2384350at2759"/>
<evidence type="ECO:0000259" key="12">
    <source>
        <dbReference type="PROSITE" id="PS50172"/>
    </source>
</evidence>
<dbReference type="PANTHER" id="PTHR13763:SF0">
    <property type="entry name" value="BREAST CANCER TYPE 1 SUSCEPTIBILITY PROTEIN"/>
    <property type="match status" value="1"/>
</dbReference>
<dbReference type="Proteomes" id="UP000087766">
    <property type="component" value="Chromosome 10"/>
</dbReference>
<dbReference type="PROSITE" id="PS51805">
    <property type="entry name" value="EPHD"/>
    <property type="match status" value="1"/>
</dbReference>
<dbReference type="SUPFAM" id="SSF57850">
    <property type="entry name" value="RING/U-box"/>
    <property type="match status" value="1"/>
</dbReference>
<evidence type="ECO:0000256" key="3">
    <source>
        <dbReference type="ARBA" id="ARBA00022737"/>
    </source>
</evidence>
<dbReference type="STRING" id="3916.A0A1S3VLX3"/>
<reference evidence="15" key="2">
    <citation type="submission" date="2025-08" db="UniProtKB">
        <authorList>
            <consortium name="RefSeq"/>
        </authorList>
    </citation>
    <scope>IDENTIFICATION</scope>
    <source>
        <tissue evidence="15">Leaf</tissue>
    </source>
</reference>
<organism evidence="14 15">
    <name type="scientific">Vigna radiata var. radiata</name>
    <name type="common">Mung bean</name>
    <name type="synonym">Phaseolus aureus</name>
    <dbReference type="NCBI Taxonomy" id="3916"/>
    <lineage>
        <taxon>Eukaryota</taxon>
        <taxon>Viridiplantae</taxon>
        <taxon>Streptophyta</taxon>
        <taxon>Embryophyta</taxon>
        <taxon>Tracheophyta</taxon>
        <taxon>Spermatophyta</taxon>
        <taxon>Magnoliopsida</taxon>
        <taxon>eudicotyledons</taxon>
        <taxon>Gunneridae</taxon>
        <taxon>Pentapetalae</taxon>
        <taxon>rosids</taxon>
        <taxon>fabids</taxon>
        <taxon>Fabales</taxon>
        <taxon>Fabaceae</taxon>
        <taxon>Papilionoideae</taxon>
        <taxon>50 kb inversion clade</taxon>
        <taxon>NPAAA clade</taxon>
        <taxon>indigoferoid/millettioid clade</taxon>
        <taxon>Phaseoleae</taxon>
        <taxon>Vigna</taxon>
    </lineage>
</organism>
<feature type="domain" description="PHD-type" evidence="13">
    <location>
        <begin position="737"/>
        <end position="857"/>
    </location>
</feature>
<dbReference type="InterPro" id="IPR013083">
    <property type="entry name" value="Znf_RING/FYVE/PHD"/>
</dbReference>
<dbReference type="CDD" id="cd17734">
    <property type="entry name" value="BRCT_Bard1_rpt1"/>
    <property type="match status" value="1"/>
</dbReference>
<dbReference type="AlphaFoldDB" id="A0A1S3VLX3"/>
<dbReference type="PANTHER" id="PTHR13763">
    <property type="entry name" value="BREAST CANCER TYPE 1 SUSCEPTIBILITY PROTEIN BRCA1"/>
    <property type="match status" value="1"/>
</dbReference>
<dbReference type="SMART" id="SM00292">
    <property type="entry name" value="BRCT"/>
    <property type="match status" value="2"/>
</dbReference>
<evidence type="ECO:0000256" key="7">
    <source>
        <dbReference type="ARBA" id="ARBA00023204"/>
    </source>
</evidence>
<dbReference type="InterPro" id="IPR001965">
    <property type="entry name" value="Znf_PHD"/>
</dbReference>
<dbReference type="InterPro" id="IPR036420">
    <property type="entry name" value="BRCT_dom_sf"/>
</dbReference>
<feature type="domain" description="BRCT" evidence="12">
    <location>
        <begin position="1010"/>
        <end position="1122"/>
    </location>
</feature>
<evidence type="ECO:0000256" key="8">
    <source>
        <dbReference type="ARBA" id="ARBA00023242"/>
    </source>
</evidence>
<keyword evidence="5 9" id="KW-0863">Zinc-finger</keyword>
<reference evidence="14" key="1">
    <citation type="journal article" date="2014" name="Nat. Commun.">
        <title>Genome sequence of mungbean and insights into evolution within Vigna species.</title>
        <authorList>
            <person name="Kang Y.J."/>
            <person name="Kim S.K."/>
            <person name="Kim M.Y."/>
            <person name="Lestari P."/>
            <person name="Kim K.H."/>
            <person name="Ha B.K."/>
            <person name="Jun T.H."/>
            <person name="Hwang W.J."/>
            <person name="Lee T."/>
            <person name="Lee J."/>
            <person name="Shim S."/>
            <person name="Yoon M.Y."/>
            <person name="Jang Y.E."/>
            <person name="Han K.S."/>
            <person name="Taeprayoon P."/>
            <person name="Yoon N."/>
            <person name="Somta P."/>
            <person name="Tanya P."/>
            <person name="Kim K.S."/>
            <person name="Gwag J.G."/>
            <person name="Moon J.K."/>
            <person name="Lee Y.H."/>
            <person name="Park B.S."/>
            <person name="Bombarely A."/>
            <person name="Doyle J.J."/>
            <person name="Jackson S.A."/>
            <person name="Schafleitner R."/>
            <person name="Srinives P."/>
            <person name="Varshney R.K."/>
            <person name="Lee S.H."/>
        </authorList>
    </citation>
    <scope>NUCLEOTIDE SEQUENCE [LARGE SCALE GENOMIC DNA]</scope>
    <source>
        <strain evidence="14">cv. VC1973A</strain>
    </source>
</reference>
<dbReference type="PROSITE" id="PS50172">
    <property type="entry name" value="BRCT"/>
    <property type="match status" value="2"/>
</dbReference>
<sequence length="1122" mass="124780">MSSVVHASVIAMGDLERMGRELKCPICWSLFDSAVSLTCNHHFCNSCIVKSMKSASACPVCKIPFTRREVRPAPHMDNLVNIYKNMEVASGINIFVTQNVSQANLSDVEKQCDGNADFGKVEAGGSHKGHVQEKKTRKKKKAKKIVQVNMESSGSGLPKPSFPAKKRVLVPQNILSETPMKNLKLGDCVSEINKEKGVENVPLIGSEMPLQSEKSVPVLSPFFWLREEKDGEKSSQPTDEDQFIDGSTPNPPSFSDLRDSDDENTSNVAPFDERQNQISVNLFDSEMFEWTQRPCSPELFSSPSKMQLQVMDTYEDDEDQDELVAASQELDANLPSTDADNIKFENPKGNKTADALPPNVSPLIRSSVDINGQIKSRKRGRKAREKIRHEQIVEPKNSIDGMHVDGHVSLEVTQERAMDHKPKSCNLGKASRRGKKVCFNTSSVPTSTSACTVPDTSGVLSIDEMEMVAISCISPSKQENGKHCPLEIAGKSQKIISGKQIKSRKRGRKARAKIRHEQIVEPKNSIDGMHVDGHVSLEVTQERALDDKPKSCNMGTASRRGKKVCFNTSSVPTSSSACTVPDSSGVLSIDEMEMVANSCISPSKQENGKHCPLEIAGKSQKIISGKQHMDPTEEFAGSDSSLFSLQTNSNVNTSKCKQSKNIFTRKSISGSKKLRNTERSKLSSECTSITKKAEEILRNESVHHCPHVSDMNDTSKEKHRSLTDKTVLRKCESYVKKYQCFFCLSSEESEVSGPMVHYLDGKPVPADYEGGFKVTHCHRNCTEWAPNVYFDGENAINLEAEISRSRRIKCSFCGLKGAALGCYEKSCRRSFHVPCAKWTSLCRWDTQNFVMLCPLHESSTLPCEDSGSQKRSKKGQGRDGKNHGPSLDTITQTRADHRSYKKIVLCCSALSVQEKDIVSKFESVSKVTVVKNWDSSVTHVIASTDENGACRRTLKVLLGILEGKWILNVEWIKACMKEMNPVCEERYEINVDIHGIRDGPRLGRLRVLNTQPKLFYGYKFYFMGDFIPSYKVYLQQLVVAAGGIILHRKPVSCDQNLMLSDTHSYQNFIVYSLELPDKCKPSEMDTICRQRCHDAEVVASSTGSKVVTNTWILNSIAACKLQ</sequence>
<feature type="region of interest" description="Disordered" evidence="10">
    <location>
        <begin position="123"/>
        <end position="163"/>
    </location>
</feature>
<evidence type="ECO:0000259" key="11">
    <source>
        <dbReference type="PROSITE" id="PS50089"/>
    </source>
</evidence>
<keyword evidence="4" id="KW-0227">DNA damage</keyword>
<keyword evidence="3" id="KW-0677">Repeat</keyword>
<dbReference type="Pfam" id="PF16589">
    <property type="entry name" value="BRCT_2"/>
    <property type="match status" value="1"/>
</dbReference>
<dbReference type="GO" id="GO:0004842">
    <property type="term" value="F:ubiquitin-protein transferase activity"/>
    <property type="evidence" value="ECO:0007669"/>
    <property type="project" value="TreeGrafter"/>
</dbReference>
<feature type="domain" description="RING-type" evidence="11">
    <location>
        <begin position="24"/>
        <end position="62"/>
    </location>
</feature>
<evidence type="ECO:0000256" key="10">
    <source>
        <dbReference type="SAM" id="MobiDB-lite"/>
    </source>
</evidence>
<evidence type="ECO:0000313" key="14">
    <source>
        <dbReference type="Proteomes" id="UP000087766"/>
    </source>
</evidence>
<dbReference type="Gene3D" id="3.40.50.10190">
    <property type="entry name" value="BRCT domain"/>
    <property type="match status" value="2"/>
</dbReference>
<protein>
    <submittedName>
        <fullName evidence="15">Protein BREAST CANCER SUSCEPTIBILITY 1 homolog</fullName>
    </submittedName>
</protein>
<dbReference type="FunFam" id="3.30.40.10:FF:000352">
    <property type="entry name" value="Breast cancer associated RING 1"/>
    <property type="match status" value="1"/>
</dbReference>
<feature type="domain" description="BRCT" evidence="12">
    <location>
        <begin position="928"/>
        <end position="989"/>
    </location>
</feature>
<feature type="region of interest" description="Disordered" evidence="10">
    <location>
        <begin position="860"/>
        <end position="890"/>
    </location>
</feature>